<dbReference type="Proteomes" id="UP000475117">
    <property type="component" value="Chromosome"/>
</dbReference>
<protein>
    <recommendedName>
        <fullName evidence="5">Exodeoxyribonuclease 7 large subunit</fullName>
        <ecNumber evidence="5">3.1.11.6</ecNumber>
    </recommendedName>
    <alternativeName>
        <fullName evidence="5">Exodeoxyribonuclease VII large subunit</fullName>
        <shortName evidence="5">Exonuclease VII large subunit</shortName>
    </alternativeName>
</protein>
<keyword evidence="2 5" id="KW-0540">Nuclease</keyword>
<dbReference type="RefSeq" id="WP_164364130.1">
    <property type="nucleotide sequence ID" value="NZ_CP066776.1"/>
</dbReference>
<dbReference type="EMBL" id="CP066776">
    <property type="protein sequence ID" value="QQL45962.1"/>
    <property type="molecule type" value="Genomic_DNA"/>
</dbReference>
<sequence length="450" mass="50052">MPAPAPESVLSVTQLTRKIRELIELEIGEAWIEGEVSNLRVQRSGHQYFTLKDSGAQLSCVLFKGNAMRQTHLPEDGRKVLLFGEISVYEARGNYQMIVREVRPAGVGDLQAKFDELKRKLAAEGLFDQARKKPLPKFPTRIGVVTSASAAALRDMLHVWERRAPWLRITIFPVRVQGSGAEHEIADAIHKLNHWNQHTTSDKLDVLVVARGGGSLEDLWCFNEEVVARAIAASDLPVVSGVGHEIDFTIADFAADLRAPTPSAAAEVLTPDRAELAATLDGLAHRAKRSMDQRVTMLDYQLQSRSGAELFNMPRFAIRERQQQLDSALDDLTDLAEDTLESRDDRLHRLQEKLARLTPSAQLASTNDRLDQLQRRMVELTTHRLEKLTDALGHRQSLLHAISPDVVLARGYSLTTDSTGRIIRDADTLSPGDELTTKFAKGSVRSKVES</sequence>
<organism evidence="9 10">
    <name type="scientific">Sulfuriroseicoccus oceanibius</name>
    <dbReference type="NCBI Taxonomy" id="2707525"/>
    <lineage>
        <taxon>Bacteria</taxon>
        <taxon>Pseudomonadati</taxon>
        <taxon>Verrucomicrobiota</taxon>
        <taxon>Verrucomicrobiia</taxon>
        <taxon>Verrucomicrobiales</taxon>
        <taxon>Verrucomicrobiaceae</taxon>
        <taxon>Sulfuriroseicoccus</taxon>
    </lineage>
</organism>
<comment type="subunit">
    <text evidence="5">Heterooligomer composed of large and small subunits.</text>
</comment>
<proteinExistence type="inferred from homology"/>
<evidence type="ECO:0000256" key="1">
    <source>
        <dbReference type="ARBA" id="ARBA00022490"/>
    </source>
</evidence>
<evidence type="ECO:0000313" key="9">
    <source>
        <dbReference type="EMBL" id="QQL45962.1"/>
    </source>
</evidence>
<evidence type="ECO:0000256" key="6">
    <source>
        <dbReference type="RuleBase" id="RU004355"/>
    </source>
</evidence>
<dbReference type="GO" id="GO:0008855">
    <property type="term" value="F:exodeoxyribonuclease VII activity"/>
    <property type="evidence" value="ECO:0007669"/>
    <property type="project" value="UniProtKB-UniRule"/>
</dbReference>
<accession>A0A6B3LCR0</accession>
<keyword evidence="1 5" id="KW-0963">Cytoplasm</keyword>
<evidence type="ECO:0000259" key="8">
    <source>
        <dbReference type="Pfam" id="PF13742"/>
    </source>
</evidence>
<keyword evidence="10" id="KW-1185">Reference proteome</keyword>
<dbReference type="CDD" id="cd04489">
    <property type="entry name" value="ExoVII_LU_OBF"/>
    <property type="match status" value="1"/>
</dbReference>
<dbReference type="PANTHER" id="PTHR30008:SF0">
    <property type="entry name" value="EXODEOXYRIBONUCLEASE 7 LARGE SUBUNIT"/>
    <property type="match status" value="1"/>
</dbReference>
<dbReference type="InterPro" id="IPR020579">
    <property type="entry name" value="Exonuc_VII_lsu_C"/>
</dbReference>
<evidence type="ECO:0000256" key="2">
    <source>
        <dbReference type="ARBA" id="ARBA00022722"/>
    </source>
</evidence>
<evidence type="ECO:0000313" key="10">
    <source>
        <dbReference type="Proteomes" id="UP000475117"/>
    </source>
</evidence>
<evidence type="ECO:0000256" key="4">
    <source>
        <dbReference type="ARBA" id="ARBA00022839"/>
    </source>
</evidence>
<evidence type="ECO:0000259" key="7">
    <source>
        <dbReference type="Pfam" id="PF02601"/>
    </source>
</evidence>
<dbReference type="GO" id="GO:0003676">
    <property type="term" value="F:nucleic acid binding"/>
    <property type="evidence" value="ECO:0007669"/>
    <property type="project" value="InterPro"/>
</dbReference>
<dbReference type="InterPro" id="IPR025824">
    <property type="entry name" value="OB-fold_nuc-bd_dom"/>
</dbReference>
<keyword evidence="3 5" id="KW-0378">Hydrolase</keyword>
<evidence type="ECO:0000256" key="5">
    <source>
        <dbReference type="HAMAP-Rule" id="MF_00378"/>
    </source>
</evidence>
<evidence type="ECO:0000256" key="3">
    <source>
        <dbReference type="ARBA" id="ARBA00022801"/>
    </source>
</evidence>
<comment type="function">
    <text evidence="5">Bidirectionally degrades single-stranded DNA into large acid-insoluble oligonucleotides, which are then degraded further into small acid-soluble oligonucleotides.</text>
</comment>
<dbReference type="PANTHER" id="PTHR30008">
    <property type="entry name" value="EXODEOXYRIBONUCLEASE 7 LARGE SUBUNIT"/>
    <property type="match status" value="1"/>
</dbReference>
<feature type="domain" description="Exonuclease VII large subunit C-terminal" evidence="7">
    <location>
        <begin position="126"/>
        <end position="446"/>
    </location>
</feature>
<dbReference type="HAMAP" id="MF_00378">
    <property type="entry name" value="Exonuc_7_L"/>
    <property type="match status" value="1"/>
</dbReference>
<name>A0A6B3LCR0_9BACT</name>
<dbReference type="KEGG" id="soa:G3M56_005125"/>
<dbReference type="EC" id="3.1.11.6" evidence="5"/>
<gene>
    <name evidence="5" type="primary">xseA</name>
    <name evidence="9" type="ORF">G3M56_005125</name>
</gene>
<dbReference type="Pfam" id="PF02601">
    <property type="entry name" value="Exonuc_VII_L"/>
    <property type="match status" value="1"/>
</dbReference>
<feature type="domain" description="OB-fold nucleic acid binding" evidence="8">
    <location>
        <begin position="10"/>
        <end position="102"/>
    </location>
</feature>
<reference evidence="9 10" key="1">
    <citation type="submission" date="2020-12" db="EMBL/GenBank/DDBJ databases">
        <title>Sulforoseuscoccus oceanibium gen. nov., sp. nov., a representative of the phylum Verrucomicrobia with special cytoplasmic membrane, and proposal of Sulforoseuscoccusaceae fam. nov.</title>
        <authorList>
            <person name="Xi F."/>
        </authorList>
    </citation>
    <scope>NUCLEOTIDE SEQUENCE [LARGE SCALE GENOMIC DNA]</scope>
    <source>
        <strain evidence="9 10">T37</strain>
    </source>
</reference>
<comment type="similarity">
    <text evidence="5 6">Belongs to the XseA family.</text>
</comment>
<dbReference type="GO" id="GO:0009318">
    <property type="term" value="C:exodeoxyribonuclease VII complex"/>
    <property type="evidence" value="ECO:0007669"/>
    <property type="project" value="UniProtKB-UniRule"/>
</dbReference>
<dbReference type="GO" id="GO:0005737">
    <property type="term" value="C:cytoplasm"/>
    <property type="evidence" value="ECO:0007669"/>
    <property type="project" value="UniProtKB-SubCell"/>
</dbReference>
<dbReference type="InterPro" id="IPR003753">
    <property type="entry name" value="Exonuc_VII_L"/>
</dbReference>
<dbReference type="NCBIfam" id="TIGR00237">
    <property type="entry name" value="xseA"/>
    <property type="match status" value="1"/>
</dbReference>
<comment type="subcellular location">
    <subcellularLocation>
        <location evidence="5 6">Cytoplasm</location>
    </subcellularLocation>
</comment>
<dbReference type="Pfam" id="PF13742">
    <property type="entry name" value="tRNA_anti_2"/>
    <property type="match status" value="1"/>
</dbReference>
<dbReference type="AlphaFoldDB" id="A0A6B3LCR0"/>
<dbReference type="GO" id="GO:0006308">
    <property type="term" value="P:DNA catabolic process"/>
    <property type="evidence" value="ECO:0007669"/>
    <property type="project" value="UniProtKB-UniRule"/>
</dbReference>
<keyword evidence="4 5" id="KW-0269">Exonuclease</keyword>
<comment type="catalytic activity">
    <reaction evidence="5 6">
        <text>Exonucleolytic cleavage in either 5'- to 3'- or 3'- to 5'-direction to yield nucleoside 5'-phosphates.</text>
        <dbReference type="EC" id="3.1.11.6"/>
    </reaction>
</comment>